<accession>B8KTN1</accession>
<dbReference type="AlphaFoldDB" id="B8KTN1"/>
<proteinExistence type="inferred from homology"/>
<dbReference type="HOGENOM" id="CLU_011263_8_0_6"/>
<dbReference type="PROSITE" id="PS51257">
    <property type="entry name" value="PROKAR_LIPOPROTEIN"/>
    <property type="match status" value="1"/>
</dbReference>
<dbReference type="PROSITE" id="PS00138">
    <property type="entry name" value="SUBTILASE_SER"/>
    <property type="match status" value="1"/>
</dbReference>
<dbReference type="SUPFAM" id="SSF52743">
    <property type="entry name" value="Subtilisin-like"/>
    <property type="match status" value="1"/>
</dbReference>
<feature type="active site" description="Charge relay system" evidence="5">
    <location>
        <position position="443"/>
    </location>
</feature>
<keyword evidence="2 5" id="KW-0645">Protease</keyword>
<dbReference type="InterPro" id="IPR015500">
    <property type="entry name" value="Peptidase_S8_subtilisin-rel"/>
</dbReference>
<feature type="active site" description="Charge relay system" evidence="5">
    <location>
        <position position="503"/>
    </location>
</feature>
<dbReference type="eggNOG" id="COG1404">
    <property type="taxonomic scope" value="Bacteria"/>
</dbReference>
<dbReference type="CDD" id="cd07496">
    <property type="entry name" value="Peptidases_S8_13"/>
    <property type="match status" value="1"/>
</dbReference>
<dbReference type="GO" id="GO:0006508">
    <property type="term" value="P:proteolysis"/>
    <property type="evidence" value="ECO:0007669"/>
    <property type="project" value="UniProtKB-KW"/>
</dbReference>
<dbReference type="Gene3D" id="2.60.120.380">
    <property type="match status" value="1"/>
</dbReference>
<comment type="similarity">
    <text evidence="1 5 6">Belongs to the peptidase S8 family.</text>
</comment>
<dbReference type="Pfam" id="PF00082">
    <property type="entry name" value="Peptidase_S8"/>
    <property type="match status" value="1"/>
</dbReference>
<keyword evidence="4 5" id="KW-0720">Serine protease</keyword>
<evidence type="ECO:0000313" key="9">
    <source>
        <dbReference type="Proteomes" id="UP000004699"/>
    </source>
</evidence>
<dbReference type="InterPro" id="IPR000209">
    <property type="entry name" value="Peptidase_S8/S53_dom"/>
</dbReference>
<dbReference type="STRING" id="565045.NOR51B_2826"/>
<reference evidence="9" key="1">
    <citation type="journal article" date="2013" name="BMC Microbiol.">
        <title>Taxonomy and evolution of bacteriochlorophyll a-containing members of the OM60/NOR5 clade of marine gammaproteobacteria: description of Luminiphilus syltensis gen. nov., sp. nov., reclassification of Haliea rubra as Pseudohaliea rubra gen. nov., comb. nov., and emendation of Chromatocurvus halotolerans.</title>
        <authorList>
            <person name="Spring S."/>
            <person name="Riedel T."/>
            <person name="Sproer C."/>
            <person name="Yan S."/>
            <person name="Harder J."/>
            <person name="Fuchs B.M."/>
        </authorList>
    </citation>
    <scope>NUCLEOTIDE SEQUENCE [LARGE SCALE GENOMIC DNA]</scope>
    <source>
        <strain evidence="9">NOR51-B</strain>
    </source>
</reference>
<dbReference type="InterPro" id="IPR034176">
    <property type="entry name" value="Peptidases_S8_13"/>
</dbReference>
<dbReference type="RefSeq" id="WP_009021614.1">
    <property type="nucleotide sequence ID" value="NZ_DS999411.1"/>
</dbReference>
<dbReference type="PROSITE" id="PS00136">
    <property type="entry name" value="SUBTILASE_ASP"/>
    <property type="match status" value="1"/>
</dbReference>
<dbReference type="Gene3D" id="3.40.50.200">
    <property type="entry name" value="Peptidase S8/S53 domain"/>
    <property type="match status" value="1"/>
</dbReference>
<dbReference type="OrthoDB" id="9790784at2"/>
<dbReference type="PROSITE" id="PS00137">
    <property type="entry name" value="SUBTILASE_HIS"/>
    <property type="match status" value="1"/>
</dbReference>
<evidence type="ECO:0000313" key="8">
    <source>
        <dbReference type="EMBL" id="EED36873.1"/>
    </source>
</evidence>
<dbReference type="PRINTS" id="PR00723">
    <property type="entry name" value="SUBTILISIN"/>
</dbReference>
<dbReference type="InterPro" id="IPR023828">
    <property type="entry name" value="Peptidase_S8_Ser-AS"/>
</dbReference>
<evidence type="ECO:0000256" key="6">
    <source>
        <dbReference type="RuleBase" id="RU003355"/>
    </source>
</evidence>
<keyword evidence="9" id="KW-1185">Reference proteome</keyword>
<evidence type="ECO:0000256" key="4">
    <source>
        <dbReference type="ARBA" id="ARBA00022825"/>
    </source>
</evidence>
<dbReference type="GO" id="GO:0004252">
    <property type="term" value="F:serine-type endopeptidase activity"/>
    <property type="evidence" value="ECO:0007669"/>
    <property type="project" value="UniProtKB-UniRule"/>
</dbReference>
<evidence type="ECO:0000256" key="2">
    <source>
        <dbReference type="ARBA" id="ARBA00022670"/>
    </source>
</evidence>
<dbReference type="Proteomes" id="UP000004699">
    <property type="component" value="Unassembled WGS sequence"/>
</dbReference>
<gene>
    <name evidence="8" type="ORF">NOR51B_2826</name>
</gene>
<dbReference type="PROSITE" id="PS51892">
    <property type="entry name" value="SUBTILASE"/>
    <property type="match status" value="1"/>
</dbReference>
<evidence type="ECO:0000259" key="7">
    <source>
        <dbReference type="Pfam" id="PF00082"/>
    </source>
</evidence>
<protein>
    <submittedName>
        <fullName evidence="8">Peptidase S8 and S53, subtilisin, kexin, sedolisin</fullName>
    </submittedName>
</protein>
<dbReference type="EMBL" id="DS999411">
    <property type="protein sequence ID" value="EED36873.1"/>
    <property type="molecule type" value="Genomic_DNA"/>
</dbReference>
<evidence type="ECO:0000256" key="5">
    <source>
        <dbReference type="PROSITE-ProRule" id="PRU01240"/>
    </source>
</evidence>
<dbReference type="InterPro" id="IPR036852">
    <property type="entry name" value="Peptidase_S8/S53_dom_sf"/>
</dbReference>
<organism evidence="8 9">
    <name type="scientific">Luminiphilus syltensis NOR5-1B</name>
    <dbReference type="NCBI Taxonomy" id="565045"/>
    <lineage>
        <taxon>Bacteria</taxon>
        <taxon>Pseudomonadati</taxon>
        <taxon>Pseudomonadota</taxon>
        <taxon>Gammaproteobacteria</taxon>
        <taxon>Cellvibrionales</taxon>
        <taxon>Halieaceae</taxon>
        <taxon>Luminiphilus</taxon>
    </lineage>
</organism>
<name>B8KTN1_9GAMM</name>
<dbReference type="InterPro" id="IPR022398">
    <property type="entry name" value="Peptidase_S8_His-AS"/>
</dbReference>
<keyword evidence="3 5" id="KW-0378">Hydrolase</keyword>
<dbReference type="InterPro" id="IPR023827">
    <property type="entry name" value="Peptidase_S8_Asp-AS"/>
</dbReference>
<dbReference type="InterPro" id="IPR050131">
    <property type="entry name" value="Peptidase_S8_subtilisin-like"/>
</dbReference>
<feature type="domain" description="Peptidase S8/S53" evidence="7">
    <location>
        <begin position="436"/>
        <end position="732"/>
    </location>
</feature>
<feature type="active site" description="Charge relay system" evidence="5">
    <location>
        <position position="682"/>
    </location>
</feature>
<evidence type="ECO:0000256" key="3">
    <source>
        <dbReference type="ARBA" id="ARBA00022801"/>
    </source>
</evidence>
<sequence>MGIERATPGGLVTLLLTVSLLSCGGGGGGGGGGENNSASPPAPNQCQLVLLAAEGVAIESESAQFNCAAGQRCEFTITVDGFSENFSATTASGYQFAGWGTGDRNLCPNQTGTCNVTAGDLATPLCVTTAASDGEATLEALATLNKNAFSVSGQLSVLAGSVIDDDTNNRDNGLGDNNTLSGAQSLGNPATIGGYLNAPGEGPSGQLAATGDLDDFFRIEAFAGQSATLIIADFDTADIDLYLYNEQGEIIDFSVDTGEIEQVAFPANGVYFLNPFLFAGASSYNLVVGNANIGSRSRVVPGEIIAQFSGEGVLKTDEAASRRRSALQRFGLRQRGGGLGRERLLAGDKAFGPGSSQDVRVTEIHNALSHDKALKDQWGTWLLAKRLGGYPGVAGATPNRVVKAFSTPNDEFLGLQWHYPLIKLASAWDITAGDPGVIVAVLDSGVIAHPELDGRLVSGYDFISDSIAAGDGDGIDPDPTDEGRVIDEETGAPVADPGGASYHGTHVAGTVVARGNNSLGIAGVAYNARVMPLRALSDDGGTTYDVLQAVRFAAGLENDSGILPAQPAAIINLSLGGSGFSNTEQALFSRVAEQGVLVVAASGNDGNSQVDFPAGYYDVIAVGAVDLQGRATDYSNQGPALDLTAPGGDLQSDLNGDGYPDGVLSLGVSEGQPAYVFAAGTSMAAPHVAGVLALMRSVNPDLSGSDIVALLNQGQLSDDTGEPGRDDTYGWGVINAQKAVDAALESLGSTVERTPLLTVSTGSLNFGAVRSELELVVSNAGGGSLDVTEVVANQPWVTPRGGATDANGLGVWRIGVNRQSLADGTYRATVTFRSSSGNRNVDITMQVDSDSTGDIGTVYVLVYDPLTNEAVAETRARPEVDYQYQLAELPEGLYEIWAGTDNDNDFEICDAGDTCGAFRTIDSPVLLEVDTDRESIDFSSDFIIDLRSVTASSSKSSKDNSEFRVKSRITP</sequence>
<dbReference type="PANTHER" id="PTHR43806">
    <property type="entry name" value="PEPTIDASE S8"/>
    <property type="match status" value="1"/>
</dbReference>
<evidence type="ECO:0000256" key="1">
    <source>
        <dbReference type="ARBA" id="ARBA00011073"/>
    </source>
</evidence>
<dbReference type="PANTHER" id="PTHR43806:SF11">
    <property type="entry name" value="CEREVISIN-RELATED"/>
    <property type="match status" value="1"/>
</dbReference>